<dbReference type="EMBL" id="CP121472">
    <property type="protein sequence ID" value="WPL18350.1"/>
    <property type="molecule type" value="Genomic_DNA"/>
</dbReference>
<accession>A0ABZ0SBE1</accession>
<reference evidence="1 2" key="1">
    <citation type="journal article" date="2023" name="Microorganisms">
        <title>Thiorhodovibrio frisius and Trv. litoralis spp. nov., Two Novel Members from a Clade of Fastidious Purple Sulfur Bacteria That Exhibit Unique Red-Shifted Light-Harvesting Capabilities.</title>
        <authorList>
            <person name="Methner A."/>
            <person name="Kuzyk S.B."/>
            <person name="Petersen J."/>
            <person name="Bauer S."/>
            <person name="Brinkmann H."/>
            <person name="Sichau K."/>
            <person name="Wanner G."/>
            <person name="Wolf J."/>
            <person name="Neumann-Schaal M."/>
            <person name="Henke P."/>
            <person name="Tank M."/>
            <person name="Sproer C."/>
            <person name="Bunk B."/>
            <person name="Overmann J."/>
        </authorList>
    </citation>
    <scope>NUCLEOTIDE SEQUENCE [LARGE SCALE GENOMIC DNA]</scope>
    <source>
        <strain evidence="1 2">DSM 6702</strain>
    </source>
</reference>
<evidence type="ECO:0000313" key="2">
    <source>
        <dbReference type="Proteomes" id="UP001432180"/>
    </source>
</evidence>
<dbReference type="Pfam" id="PF11848">
    <property type="entry name" value="DUF3368"/>
    <property type="match status" value="1"/>
</dbReference>
<evidence type="ECO:0008006" key="3">
    <source>
        <dbReference type="Google" id="ProtNLM"/>
    </source>
</evidence>
<keyword evidence="2" id="KW-1185">Reference proteome</keyword>
<dbReference type="RefSeq" id="WP_328984118.1">
    <property type="nucleotide sequence ID" value="NZ_CP121472.1"/>
</dbReference>
<gene>
    <name evidence="1" type="ORF">Thiowin_03421</name>
</gene>
<proteinExistence type="predicted"/>
<dbReference type="InterPro" id="IPR021799">
    <property type="entry name" value="PIN-like_prokaryotic"/>
</dbReference>
<name>A0ABZ0SBE1_9GAMM</name>
<dbReference type="PANTHER" id="PTHR39550">
    <property type="entry name" value="SLL0658 PROTEIN"/>
    <property type="match status" value="1"/>
</dbReference>
<dbReference type="PANTHER" id="PTHR39550:SF1">
    <property type="entry name" value="SLL0658 PROTEIN"/>
    <property type="match status" value="1"/>
</dbReference>
<sequence>MRELLIADAGPLIALARIDRLWLLPRLFAQTITTEIVWSECFANPSDVEQARLNLALAAGWVERVAVPALPHDWRLGLGETSAISLALAHQAAVLIDERAARRTATRLGLPLIGTVGLLTLAKQRELIPAIREDLYHLAASGYRLSPDLLSNALAFVGEAP</sequence>
<dbReference type="Proteomes" id="UP001432180">
    <property type="component" value="Chromosome"/>
</dbReference>
<evidence type="ECO:0000313" key="1">
    <source>
        <dbReference type="EMBL" id="WPL18350.1"/>
    </source>
</evidence>
<protein>
    <recommendedName>
        <fullName evidence="3">DUF3368 domain-containing protein</fullName>
    </recommendedName>
</protein>
<organism evidence="1 2">
    <name type="scientific">Thiorhodovibrio winogradskyi</name>
    <dbReference type="NCBI Taxonomy" id="77007"/>
    <lineage>
        <taxon>Bacteria</taxon>
        <taxon>Pseudomonadati</taxon>
        <taxon>Pseudomonadota</taxon>
        <taxon>Gammaproteobacteria</taxon>
        <taxon>Chromatiales</taxon>
        <taxon>Chromatiaceae</taxon>
        <taxon>Thiorhodovibrio</taxon>
    </lineage>
</organism>